<name>A0A255DRM8_9MYCO</name>
<protein>
    <submittedName>
        <fullName evidence="1">MxaD family protein</fullName>
    </submittedName>
</protein>
<dbReference type="Pfam" id="PF10604">
    <property type="entry name" value="Polyketide_cyc2"/>
    <property type="match status" value="1"/>
</dbReference>
<evidence type="ECO:0000313" key="1">
    <source>
        <dbReference type="EMBL" id="OYN81321.1"/>
    </source>
</evidence>
<reference evidence="1 2" key="1">
    <citation type="submission" date="2017-07" db="EMBL/GenBank/DDBJ databases">
        <title>The new phylogeny of genus Mycobacterium.</title>
        <authorList>
            <person name="Tortoli E."/>
            <person name="Trovato A."/>
            <person name="Cirillo D.M."/>
        </authorList>
    </citation>
    <scope>NUCLEOTIDE SEQUENCE [LARGE SCALE GENOMIC DNA]</scope>
    <source>
        <strain evidence="1 2">ATCC 33027</strain>
    </source>
</reference>
<dbReference type="AlphaFoldDB" id="A0A255DRM8"/>
<dbReference type="Proteomes" id="UP000216063">
    <property type="component" value="Unassembled WGS sequence"/>
</dbReference>
<proteinExistence type="predicted"/>
<dbReference type="Gene3D" id="3.30.530.20">
    <property type="match status" value="1"/>
</dbReference>
<dbReference type="RefSeq" id="WP_094477898.1">
    <property type="nucleotide sequence ID" value="NZ_JACKSC010000103.1"/>
</dbReference>
<dbReference type="InterPro" id="IPR019587">
    <property type="entry name" value="Polyketide_cyclase/dehydratase"/>
</dbReference>
<dbReference type="EMBL" id="NOZR01000004">
    <property type="protein sequence ID" value="OYN81321.1"/>
    <property type="molecule type" value="Genomic_DNA"/>
</dbReference>
<dbReference type="SUPFAM" id="SSF55961">
    <property type="entry name" value="Bet v1-like"/>
    <property type="match status" value="1"/>
</dbReference>
<gene>
    <name evidence="1" type="ORF">CG716_06620</name>
</gene>
<accession>A0A255DRM8</accession>
<dbReference type="InterPro" id="IPR023393">
    <property type="entry name" value="START-like_dom_sf"/>
</dbReference>
<dbReference type="OrthoDB" id="5182747at2"/>
<sequence>MAEIRRTRTVAAEQQAIWDVLADFGAIGAWADFVDHSCLLSPHAQDVGIGTTRRVQVGRNTLVEQITEFDPPGTLAYDVEGFPRWLAVSSRWTLIPSAGATTVTLGSTVTVSGPLHRIAEAIVTRVSAKQLDALLAALAKRVEGQHV</sequence>
<keyword evidence="2" id="KW-1185">Reference proteome</keyword>
<comment type="caution">
    <text evidence="1">The sequence shown here is derived from an EMBL/GenBank/DDBJ whole genome shotgun (WGS) entry which is preliminary data.</text>
</comment>
<evidence type="ECO:0000313" key="2">
    <source>
        <dbReference type="Proteomes" id="UP000216063"/>
    </source>
</evidence>
<organism evidence="1 2">
    <name type="scientific">Mycolicibacterium sphagni</name>
    <dbReference type="NCBI Taxonomy" id="1786"/>
    <lineage>
        <taxon>Bacteria</taxon>
        <taxon>Bacillati</taxon>
        <taxon>Actinomycetota</taxon>
        <taxon>Actinomycetes</taxon>
        <taxon>Mycobacteriales</taxon>
        <taxon>Mycobacteriaceae</taxon>
        <taxon>Mycolicibacterium</taxon>
    </lineage>
</organism>